<protein>
    <recommendedName>
        <fullName evidence="2">SWIRM domain-containing protein</fullName>
    </recommendedName>
</protein>
<feature type="compositionally biased region" description="Low complexity" evidence="1">
    <location>
        <begin position="139"/>
        <end position="157"/>
    </location>
</feature>
<dbReference type="EMBL" id="AWNI01000014">
    <property type="protein sequence ID" value="ETS61703.1"/>
    <property type="molecule type" value="Genomic_DNA"/>
</dbReference>
<dbReference type="Gene3D" id="1.10.10.10">
    <property type="entry name" value="Winged helix-like DNA-binding domain superfamily/Winged helix DNA-binding domain"/>
    <property type="match status" value="1"/>
</dbReference>
<dbReference type="PANTHER" id="PTHR12374:SF20">
    <property type="entry name" value="TRANSCRIPTIONAL ADAPTER 2-ALPHA"/>
    <property type="match status" value="1"/>
</dbReference>
<dbReference type="PROSITE" id="PS50934">
    <property type="entry name" value="SWIRM"/>
    <property type="match status" value="1"/>
</dbReference>
<dbReference type="InterPro" id="IPR007526">
    <property type="entry name" value="SWIRM"/>
</dbReference>
<comment type="caution">
    <text evidence="3">The sequence shown here is derived from an EMBL/GenBank/DDBJ whole genome shotgun (WGS) entry which is preliminary data.</text>
</comment>
<dbReference type="Proteomes" id="UP000019462">
    <property type="component" value="Unassembled WGS sequence"/>
</dbReference>
<dbReference type="GO" id="GO:0003682">
    <property type="term" value="F:chromatin binding"/>
    <property type="evidence" value="ECO:0007669"/>
    <property type="project" value="TreeGrafter"/>
</dbReference>
<proteinExistence type="predicted"/>
<dbReference type="HOGENOM" id="CLU_687216_0_0_1"/>
<dbReference type="OrthoDB" id="270417at2759"/>
<feature type="compositionally biased region" description="Basic and acidic residues" evidence="1">
    <location>
        <begin position="391"/>
        <end position="401"/>
    </location>
</feature>
<dbReference type="SUPFAM" id="SSF46689">
    <property type="entry name" value="Homeodomain-like"/>
    <property type="match status" value="1"/>
</dbReference>
<sequence>MFERNLVDYRRNQAAERRRPKEERELLSRTKHFAQMQTALDYEDFLNGLCYEEALRKAAAQLQHYRKMGILTLEDASTYEREKSERARKAAELAAGGLAAFPASGAAATPVAASARPRIDAARARQRETSTPTPHDDTSTTSAAAAAASSGGAAANGKESKKDKGDKDKEGKAKKAGSGANGSDEPKTPRKPPQPLNLAKAPSLNLLTPAEVQLCSALRILPQPFLVIKSTLIAEFIARGGKLTRRECRTLIKIDVNKLGKVWDFFSEMGYFDAAREAGWTGGIGSPPRSRDKLVKKPEWLDGSMAMSASYSFAATASGVNGVAGNGKASGVNGVPTSNGGGLFDLAHASPGLTSAQQQQAQLHHNARGAPLVASPALGTGGGDAPQSPSKQEKYRPTAAV</sequence>
<dbReference type="GO" id="GO:0003713">
    <property type="term" value="F:transcription coactivator activity"/>
    <property type="evidence" value="ECO:0007669"/>
    <property type="project" value="TreeGrafter"/>
</dbReference>
<evidence type="ECO:0000259" key="2">
    <source>
        <dbReference type="PROSITE" id="PS50934"/>
    </source>
</evidence>
<name>W3VJ57_MOEAP</name>
<feature type="domain" description="SWIRM" evidence="2">
    <location>
        <begin position="187"/>
        <end position="283"/>
    </location>
</feature>
<gene>
    <name evidence="3" type="ORF">PaG_04204</name>
</gene>
<feature type="region of interest" description="Disordered" evidence="1">
    <location>
        <begin position="372"/>
        <end position="401"/>
    </location>
</feature>
<dbReference type="FunFam" id="1.10.10.10:FF:000087">
    <property type="entry name" value="Transcriptional adapter 2"/>
    <property type="match status" value="1"/>
</dbReference>
<dbReference type="GO" id="GO:0006338">
    <property type="term" value="P:chromatin remodeling"/>
    <property type="evidence" value="ECO:0007669"/>
    <property type="project" value="TreeGrafter"/>
</dbReference>
<reference evidence="3 4" key="1">
    <citation type="journal article" date="2014" name="Genome Announc.">
        <title>Genome sequence of the basidiomycetous fungus Pseudozyma aphidis DSM70725, an efficient producer of biosurfactant mannosylerythritol lipids.</title>
        <authorList>
            <person name="Lorenz S."/>
            <person name="Guenther M."/>
            <person name="Grumaz C."/>
            <person name="Rupp S."/>
            <person name="Zibek S."/>
            <person name="Sohn K."/>
        </authorList>
    </citation>
    <scope>NUCLEOTIDE SEQUENCE [LARGE SCALE GENOMIC DNA]</scope>
    <source>
        <strain evidence="4">ATCC 32657 / CBS 517.83 / DSM 70725 / JCM 10318 / NBRC 10182 / NRRL Y-7954 / St-0401</strain>
    </source>
</reference>
<dbReference type="GO" id="GO:0070461">
    <property type="term" value="C:SAGA-type complex"/>
    <property type="evidence" value="ECO:0007669"/>
    <property type="project" value="TreeGrafter"/>
</dbReference>
<dbReference type="Pfam" id="PF04433">
    <property type="entry name" value="SWIRM"/>
    <property type="match status" value="1"/>
</dbReference>
<dbReference type="PANTHER" id="PTHR12374">
    <property type="entry name" value="TRANSCRIPTIONAL ADAPTOR 2 ADA2 -RELATED"/>
    <property type="match status" value="1"/>
</dbReference>
<evidence type="ECO:0000313" key="4">
    <source>
        <dbReference type="Proteomes" id="UP000019462"/>
    </source>
</evidence>
<dbReference type="GO" id="GO:0006357">
    <property type="term" value="P:regulation of transcription by RNA polymerase II"/>
    <property type="evidence" value="ECO:0007669"/>
    <property type="project" value="TreeGrafter"/>
</dbReference>
<feature type="compositionally biased region" description="Basic and acidic residues" evidence="1">
    <location>
        <begin position="122"/>
        <end position="138"/>
    </location>
</feature>
<organism evidence="3 4">
    <name type="scientific">Moesziomyces aphidis</name>
    <name type="common">Pseudozyma aphidis</name>
    <dbReference type="NCBI Taxonomy" id="84754"/>
    <lineage>
        <taxon>Eukaryota</taxon>
        <taxon>Fungi</taxon>
        <taxon>Dikarya</taxon>
        <taxon>Basidiomycota</taxon>
        <taxon>Ustilaginomycotina</taxon>
        <taxon>Ustilaginomycetes</taxon>
        <taxon>Ustilaginales</taxon>
        <taxon>Ustilaginaceae</taxon>
        <taxon>Moesziomyces</taxon>
    </lineage>
</organism>
<accession>W3VJ57</accession>
<evidence type="ECO:0000313" key="3">
    <source>
        <dbReference type="EMBL" id="ETS61703.1"/>
    </source>
</evidence>
<feature type="region of interest" description="Disordered" evidence="1">
    <location>
        <begin position="122"/>
        <end position="199"/>
    </location>
</feature>
<evidence type="ECO:0000256" key="1">
    <source>
        <dbReference type="SAM" id="MobiDB-lite"/>
    </source>
</evidence>
<dbReference type="InterPro" id="IPR009057">
    <property type="entry name" value="Homeodomain-like_sf"/>
</dbReference>
<feature type="compositionally biased region" description="Basic and acidic residues" evidence="1">
    <location>
        <begin position="158"/>
        <end position="173"/>
    </location>
</feature>
<dbReference type="GO" id="GO:0005634">
    <property type="term" value="C:nucleus"/>
    <property type="evidence" value="ECO:0007669"/>
    <property type="project" value="TreeGrafter"/>
</dbReference>
<keyword evidence="4" id="KW-1185">Reference proteome</keyword>
<dbReference type="InterPro" id="IPR036388">
    <property type="entry name" value="WH-like_DNA-bd_sf"/>
</dbReference>
<dbReference type="AlphaFoldDB" id="W3VJ57"/>